<dbReference type="Proteomes" id="UP000003835">
    <property type="component" value="Unassembled WGS sequence"/>
</dbReference>
<evidence type="ECO:0000313" key="1">
    <source>
        <dbReference type="EMBL" id="EDX74436.1"/>
    </source>
</evidence>
<organism evidence="1 2">
    <name type="scientific">Coleofasciculus chthonoplastes PCC 7420</name>
    <dbReference type="NCBI Taxonomy" id="118168"/>
    <lineage>
        <taxon>Bacteria</taxon>
        <taxon>Bacillati</taxon>
        <taxon>Cyanobacteriota</taxon>
        <taxon>Cyanophyceae</taxon>
        <taxon>Coleofasciculales</taxon>
        <taxon>Coleofasciculaceae</taxon>
        <taxon>Coleofasciculus</taxon>
    </lineage>
</organism>
<accession>B4VU93</accession>
<proteinExistence type="predicted"/>
<dbReference type="STRING" id="118168.MC7420_3960"/>
<sequence>MGNLINLPMFGKVKVILHRSIPDGFKIKTASVTLTLAWR</sequence>
<dbReference type="EMBL" id="DS989853">
    <property type="protein sequence ID" value="EDX74436.1"/>
    <property type="molecule type" value="Genomic_DNA"/>
</dbReference>
<evidence type="ECO:0000313" key="2">
    <source>
        <dbReference type="Proteomes" id="UP000003835"/>
    </source>
</evidence>
<dbReference type="eggNOG" id="COG0675">
    <property type="taxonomic scope" value="Bacteria"/>
</dbReference>
<keyword evidence="2" id="KW-1185">Reference proteome</keyword>
<gene>
    <name evidence="1" type="ORF">MC7420_3960</name>
</gene>
<name>B4VU93_9CYAN</name>
<dbReference type="HOGENOM" id="CLU_3307858_0_0_3"/>
<dbReference type="AlphaFoldDB" id="B4VU93"/>
<protein>
    <submittedName>
        <fullName evidence="1">Uncharacterized protein</fullName>
    </submittedName>
</protein>
<reference evidence="1 2" key="1">
    <citation type="submission" date="2008-07" db="EMBL/GenBank/DDBJ databases">
        <authorList>
            <person name="Tandeau de Marsac N."/>
            <person name="Ferriera S."/>
            <person name="Johnson J."/>
            <person name="Kravitz S."/>
            <person name="Beeson K."/>
            <person name="Sutton G."/>
            <person name="Rogers Y.-H."/>
            <person name="Friedman R."/>
            <person name="Frazier M."/>
            <person name="Venter J.C."/>
        </authorList>
    </citation>
    <scope>NUCLEOTIDE SEQUENCE [LARGE SCALE GENOMIC DNA]</scope>
    <source>
        <strain evidence="1 2">PCC 7420</strain>
    </source>
</reference>